<reference evidence="2 3" key="1">
    <citation type="submission" date="2024-01" db="EMBL/GenBank/DDBJ databases">
        <title>The genomes of 5 underutilized Papilionoideae crops provide insights into root nodulation and disease resistanc.</title>
        <authorList>
            <person name="Jiang F."/>
        </authorList>
    </citation>
    <scope>NUCLEOTIDE SEQUENCE [LARGE SCALE GENOMIC DNA]</scope>
    <source>
        <strain evidence="2">LVBAO_FW01</strain>
        <tissue evidence="2">Leaves</tissue>
    </source>
</reference>
<dbReference type="AlphaFoldDB" id="A0AAN9QFV9"/>
<comment type="caution">
    <text evidence="2">The sequence shown here is derived from an EMBL/GenBank/DDBJ whole genome shotgun (WGS) entry which is preliminary data.</text>
</comment>
<keyword evidence="1" id="KW-0812">Transmembrane</keyword>
<organism evidence="2 3">
    <name type="scientific">Canavalia gladiata</name>
    <name type="common">Sword bean</name>
    <name type="synonym">Dolichos gladiatus</name>
    <dbReference type="NCBI Taxonomy" id="3824"/>
    <lineage>
        <taxon>Eukaryota</taxon>
        <taxon>Viridiplantae</taxon>
        <taxon>Streptophyta</taxon>
        <taxon>Embryophyta</taxon>
        <taxon>Tracheophyta</taxon>
        <taxon>Spermatophyta</taxon>
        <taxon>Magnoliopsida</taxon>
        <taxon>eudicotyledons</taxon>
        <taxon>Gunneridae</taxon>
        <taxon>Pentapetalae</taxon>
        <taxon>rosids</taxon>
        <taxon>fabids</taxon>
        <taxon>Fabales</taxon>
        <taxon>Fabaceae</taxon>
        <taxon>Papilionoideae</taxon>
        <taxon>50 kb inversion clade</taxon>
        <taxon>NPAAA clade</taxon>
        <taxon>indigoferoid/millettioid clade</taxon>
        <taxon>Phaseoleae</taxon>
        <taxon>Canavalia</taxon>
    </lineage>
</organism>
<accession>A0AAN9QFV9</accession>
<dbReference type="Proteomes" id="UP001367508">
    <property type="component" value="Unassembled WGS sequence"/>
</dbReference>
<protein>
    <submittedName>
        <fullName evidence="2">Uncharacterized protein</fullName>
    </submittedName>
</protein>
<sequence>MGKVASDIQRRKTGSGLCYQYHCNQDLSLSLSLSLSSLKTCFSFFLFFIFLVPDLWECSYILHPGILEIFWGVY</sequence>
<evidence type="ECO:0000256" key="1">
    <source>
        <dbReference type="SAM" id="Phobius"/>
    </source>
</evidence>
<keyword evidence="1" id="KW-0472">Membrane</keyword>
<feature type="transmembrane region" description="Helical" evidence="1">
    <location>
        <begin position="31"/>
        <end position="52"/>
    </location>
</feature>
<name>A0AAN9QFV9_CANGL</name>
<gene>
    <name evidence="2" type="ORF">VNO77_24064</name>
</gene>
<evidence type="ECO:0000313" key="2">
    <source>
        <dbReference type="EMBL" id="KAK7329883.1"/>
    </source>
</evidence>
<evidence type="ECO:0000313" key="3">
    <source>
        <dbReference type="Proteomes" id="UP001367508"/>
    </source>
</evidence>
<keyword evidence="1" id="KW-1133">Transmembrane helix</keyword>
<keyword evidence="3" id="KW-1185">Reference proteome</keyword>
<dbReference type="EMBL" id="JAYMYQ010000005">
    <property type="protein sequence ID" value="KAK7329883.1"/>
    <property type="molecule type" value="Genomic_DNA"/>
</dbReference>
<proteinExistence type="predicted"/>